<reference evidence="2 3" key="1">
    <citation type="submission" date="2019-03" db="EMBL/GenBank/DDBJ databases">
        <title>Primorskyibacter sp. SS33 isolated from sediments.</title>
        <authorList>
            <person name="Xunke S."/>
        </authorList>
    </citation>
    <scope>NUCLEOTIDE SEQUENCE [LARGE SCALE GENOMIC DNA]</scope>
    <source>
        <strain evidence="2 3">SS33</strain>
    </source>
</reference>
<dbReference type="Pfam" id="PF13704">
    <property type="entry name" value="Glyco_tranf_2_4"/>
    <property type="match status" value="1"/>
</dbReference>
<proteinExistence type="predicted"/>
<comment type="caution">
    <text evidence="2">The sequence shown here is derived from an EMBL/GenBank/DDBJ whole genome shotgun (WGS) entry which is preliminary data.</text>
</comment>
<gene>
    <name evidence="2" type="ORF">E2L08_11880</name>
</gene>
<dbReference type="AlphaFoldDB" id="A0A4R6AAA1"/>
<dbReference type="EMBL" id="SNAA01000013">
    <property type="protein sequence ID" value="TDL78186.1"/>
    <property type="molecule type" value="Genomic_DNA"/>
</dbReference>
<evidence type="ECO:0000256" key="1">
    <source>
        <dbReference type="SAM" id="MobiDB-lite"/>
    </source>
</evidence>
<evidence type="ECO:0000313" key="2">
    <source>
        <dbReference type="EMBL" id="TDL78186.1"/>
    </source>
</evidence>
<protein>
    <submittedName>
        <fullName evidence="2">Glycosyltransferase family 2 protein</fullName>
    </submittedName>
</protein>
<organism evidence="2 3">
    <name type="scientific">Palleronia sediminis</name>
    <dbReference type="NCBI Taxonomy" id="2547833"/>
    <lineage>
        <taxon>Bacteria</taxon>
        <taxon>Pseudomonadati</taxon>
        <taxon>Pseudomonadota</taxon>
        <taxon>Alphaproteobacteria</taxon>
        <taxon>Rhodobacterales</taxon>
        <taxon>Roseobacteraceae</taxon>
        <taxon>Palleronia</taxon>
    </lineage>
</organism>
<dbReference type="Gene3D" id="3.90.550.10">
    <property type="entry name" value="Spore Coat Polysaccharide Biosynthesis Protein SpsA, Chain A"/>
    <property type="match status" value="1"/>
</dbReference>
<dbReference type="InterPro" id="IPR029044">
    <property type="entry name" value="Nucleotide-diphossugar_trans"/>
</dbReference>
<name>A0A4R6AAA1_9RHOB</name>
<feature type="region of interest" description="Disordered" evidence="1">
    <location>
        <begin position="1"/>
        <end position="30"/>
    </location>
</feature>
<sequence>MAPDRTLPGVIRGGGSPGADPAAPSPPPDLRTAYRLRWRRRRLLARAIAKRRQIVPVVDRTRTIAPDAILCFLCVRNEAQRLPWFLRHTRALGVAHFLAVDNDSTDGTAELLAGADDVSLWRTGASYRLSRFGLDWLTWLMIRHGHGHWCLTLDADELLVYPNWPTRPLQALTEWLDASGREMMGALMLDLYPRGPVGDAPYAAGDDPTDILHWFDAGNHMIRRQAPMGNLWVQGGPRARAFFAAEPRRAPTLQKVPLVKWNRRYVYVNSTHAALPRRLNAIYDETGGEEVTGLLLHTKFLDQIVEKSQEELMRGQHFANSALYTEYYRRIIENPTLWTPRSTRLRGWRHLEALGLMSRGGWI</sequence>
<keyword evidence="2" id="KW-0808">Transferase</keyword>
<accession>A0A4R6AAA1</accession>
<keyword evidence="3" id="KW-1185">Reference proteome</keyword>
<dbReference type="GO" id="GO:0016740">
    <property type="term" value="F:transferase activity"/>
    <property type="evidence" value="ECO:0007669"/>
    <property type="project" value="UniProtKB-KW"/>
</dbReference>
<dbReference type="Proteomes" id="UP000295701">
    <property type="component" value="Unassembled WGS sequence"/>
</dbReference>
<dbReference type="OrthoDB" id="3010234at2"/>
<dbReference type="SUPFAM" id="SSF53448">
    <property type="entry name" value="Nucleotide-diphospho-sugar transferases"/>
    <property type="match status" value="1"/>
</dbReference>
<evidence type="ECO:0000313" key="3">
    <source>
        <dbReference type="Proteomes" id="UP000295701"/>
    </source>
</evidence>